<dbReference type="PANTHER" id="PTHR36456:SF1">
    <property type="entry name" value="UPF0232 PROTEIN SCO3875"/>
    <property type="match status" value="1"/>
</dbReference>
<dbReference type="InterPro" id="IPR007922">
    <property type="entry name" value="DciA-like"/>
</dbReference>
<organism evidence="1">
    <name type="scientific">marine sediment metagenome</name>
    <dbReference type="NCBI Taxonomy" id="412755"/>
    <lineage>
        <taxon>unclassified sequences</taxon>
        <taxon>metagenomes</taxon>
        <taxon>ecological metagenomes</taxon>
    </lineage>
</organism>
<dbReference type="PANTHER" id="PTHR36456">
    <property type="entry name" value="UPF0232 PROTEIN SCO3875"/>
    <property type="match status" value="1"/>
</dbReference>
<sequence>MSTKEPILIKEALERTIKEMGLRQGIEQCEAISCWSEAVGQKIAEKSKAHKIIKGTLYVKAKNPIWSQQLSLMSEDLKKKINEKMGNKVVKQIRFRS</sequence>
<evidence type="ECO:0000313" key="1">
    <source>
        <dbReference type="EMBL" id="KKM80882.1"/>
    </source>
</evidence>
<protein>
    <recommendedName>
        <fullName evidence="2">DUF721 domain-containing protein</fullName>
    </recommendedName>
</protein>
<gene>
    <name evidence="1" type="ORF">LCGC14_1335400</name>
</gene>
<dbReference type="AlphaFoldDB" id="A0A0F9NHT2"/>
<name>A0A0F9NHT2_9ZZZZ</name>
<comment type="caution">
    <text evidence="1">The sequence shown here is derived from an EMBL/GenBank/DDBJ whole genome shotgun (WGS) entry which is preliminary data.</text>
</comment>
<proteinExistence type="predicted"/>
<evidence type="ECO:0008006" key="2">
    <source>
        <dbReference type="Google" id="ProtNLM"/>
    </source>
</evidence>
<dbReference type="EMBL" id="LAZR01008113">
    <property type="protein sequence ID" value="KKM80882.1"/>
    <property type="molecule type" value="Genomic_DNA"/>
</dbReference>
<accession>A0A0F9NHT2</accession>
<dbReference type="Pfam" id="PF05258">
    <property type="entry name" value="DciA"/>
    <property type="match status" value="1"/>
</dbReference>
<reference evidence="1" key="1">
    <citation type="journal article" date="2015" name="Nature">
        <title>Complex archaea that bridge the gap between prokaryotes and eukaryotes.</title>
        <authorList>
            <person name="Spang A."/>
            <person name="Saw J.H."/>
            <person name="Jorgensen S.L."/>
            <person name="Zaremba-Niedzwiedzka K."/>
            <person name="Martijn J."/>
            <person name="Lind A.E."/>
            <person name="van Eijk R."/>
            <person name="Schleper C."/>
            <person name="Guy L."/>
            <person name="Ettema T.J."/>
        </authorList>
    </citation>
    <scope>NUCLEOTIDE SEQUENCE</scope>
</reference>